<keyword evidence="8" id="KW-1185">Reference proteome</keyword>
<evidence type="ECO:0000256" key="6">
    <source>
        <dbReference type="SAM" id="MobiDB-lite"/>
    </source>
</evidence>
<sequence>MGICASCLGLNRHPSHNNGGQQVDETEALLDSSQQAQYGGLEDEDVAQPDEEELRRGREALERITNEATDNMIDVSHPSSADLSQHFAHTNHDRHTAGDHDTKSPCKPVDAVEDEEAAWLRSVQSAGLDSVTQIKGLESGTLILDIGQLRSDSPARRPV</sequence>
<evidence type="ECO:0000256" key="5">
    <source>
        <dbReference type="ARBA" id="ARBA00023288"/>
    </source>
</evidence>
<keyword evidence="5" id="KW-0449">Lipoprotein</keyword>
<evidence type="ECO:0000313" key="8">
    <source>
        <dbReference type="Proteomes" id="UP000309340"/>
    </source>
</evidence>
<feature type="compositionally biased region" description="Basic and acidic residues" evidence="6">
    <location>
        <begin position="90"/>
        <end position="104"/>
    </location>
</feature>
<evidence type="ECO:0008006" key="9">
    <source>
        <dbReference type="Google" id="ProtNLM"/>
    </source>
</evidence>
<dbReference type="GO" id="GO:0001919">
    <property type="term" value="P:regulation of receptor recycling"/>
    <property type="evidence" value="ECO:0007669"/>
    <property type="project" value="InterPro"/>
</dbReference>
<dbReference type="EMBL" id="NAJQ01000099">
    <property type="protein sequence ID" value="TKA79031.1"/>
    <property type="molecule type" value="Genomic_DNA"/>
</dbReference>
<dbReference type="GO" id="GO:0016197">
    <property type="term" value="P:endosomal transport"/>
    <property type="evidence" value="ECO:0007669"/>
    <property type="project" value="InterPro"/>
</dbReference>
<reference evidence="7 8" key="1">
    <citation type="submission" date="2017-03" db="EMBL/GenBank/DDBJ databases">
        <title>Genomes of endolithic fungi from Antarctica.</title>
        <authorList>
            <person name="Coleine C."/>
            <person name="Masonjones S."/>
            <person name="Stajich J.E."/>
        </authorList>
    </citation>
    <scope>NUCLEOTIDE SEQUENCE [LARGE SCALE GENOMIC DNA]</scope>
    <source>
        <strain evidence="7 8">CCFEE 5184</strain>
    </source>
</reference>
<keyword evidence="3" id="KW-0472">Membrane</keyword>
<dbReference type="GO" id="GO:0071230">
    <property type="term" value="P:cellular response to amino acid stimulus"/>
    <property type="evidence" value="ECO:0007669"/>
    <property type="project" value="InterPro"/>
</dbReference>
<dbReference type="SMART" id="SM01262">
    <property type="entry name" value="LAMTOR"/>
    <property type="match status" value="1"/>
</dbReference>
<dbReference type="GO" id="GO:0045121">
    <property type="term" value="C:membrane raft"/>
    <property type="evidence" value="ECO:0007669"/>
    <property type="project" value="InterPro"/>
</dbReference>
<evidence type="ECO:0000256" key="1">
    <source>
        <dbReference type="ARBA" id="ARBA00004308"/>
    </source>
</evidence>
<dbReference type="GO" id="GO:0071986">
    <property type="term" value="C:Ragulator complex"/>
    <property type="evidence" value="ECO:0007669"/>
    <property type="project" value="InterPro"/>
</dbReference>
<dbReference type="InterPro" id="IPR028209">
    <property type="entry name" value="LAMTOR1/MEH1"/>
</dbReference>
<evidence type="ECO:0000256" key="2">
    <source>
        <dbReference type="ARBA" id="ARBA00022707"/>
    </source>
</evidence>
<feature type="region of interest" description="Disordered" evidence="6">
    <location>
        <begin position="68"/>
        <end position="108"/>
    </location>
</feature>
<dbReference type="GO" id="GO:0031902">
    <property type="term" value="C:late endosome membrane"/>
    <property type="evidence" value="ECO:0007669"/>
    <property type="project" value="InterPro"/>
</dbReference>
<comment type="subcellular location">
    <subcellularLocation>
        <location evidence="1">Endomembrane system</location>
    </subcellularLocation>
</comment>
<gene>
    <name evidence="7" type="ORF">B0A55_03154</name>
</gene>
<dbReference type="OrthoDB" id="5299893at2759"/>
<organism evidence="7 8">
    <name type="scientific">Friedmanniomyces simplex</name>
    <dbReference type="NCBI Taxonomy" id="329884"/>
    <lineage>
        <taxon>Eukaryota</taxon>
        <taxon>Fungi</taxon>
        <taxon>Dikarya</taxon>
        <taxon>Ascomycota</taxon>
        <taxon>Pezizomycotina</taxon>
        <taxon>Dothideomycetes</taxon>
        <taxon>Dothideomycetidae</taxon>
        <taxon>Mycosphaerellales</taxon>
        <taxon>Teratosphaeriaceae</taxon>
        <taxon>Friedmanniomyces</taxon>
    </lineage>
</organism>
<proteinExistence type="predicted"/>
<dbReference type="GO" id="GO:0032008">
    <property type="term" value="P:positive regulation of TOR signaling"/>
    <property type="evidence" value="ECO:0007669"/>
    <property type="project" value="InterPro"/>
</dbReference>
<dbReference type="AlphaFoldDB" id="A0A4U0XR30"/>
<keyword evidence="4" id="KW-0564">Palmitate</keyword>
<dbReference type="GO" id="GO:0043410">
    <property type="term" value="P:positive regulation of MAPK cascade"/>
    <property type="evidence" value="ECO:0007669"/>
    <property type="project" value="InterPro"/>
</dbReference>
<dbReference type="Proteomes" id="UP000309340">
    <property type="component" value="Unassembled WGS sequence"/>
</dbReference>
<keyword evidence="2" id="KW-0519">Myristate</keyword>
<evidence type="ECO:0000313" key="7">
    <source>
        <dbReference type="EMBL" id="TKA79031.1"/>
    </source>
</evidence>
<dbReference type="Pfam" id="PF15454">
    <property type="entry name" value="LAMTOR"/>
    <property type="match status" value="1"/>
</dbReference>
<accession>A0A4U0XR30</accession>
<name>A0A4U0XR30_9PEZI</name>
<evidence type="ECO:0000256" key="4">
    <source>
        <dbReference type="ARBA" id="ARBA00023139"/>
    </source>
</evidence>
<comment type="caution">
    <text evidence="7">The sequence shown here is derived from an EMBL/GenBank/DDBJ whole genome shotgun (WGS) entry which is preliminary data.</text>
</comment>
<evidence type="ECO:0000256" key="3">
    <source>
        <dbReference type="ARBA" id="ARBA00023136"/>
    </source>
</evidence>
<protein>
    <recommendedName>
        <fullName evidence="9">Late endosomal/lysosomal adaptor and MAPK and MTOR activator-domain-containing protein</fullName>
    </recommendedName>
</protein>